<accession>A0A369VYS8</accession>
<dbReference type="OrthoDB" id="7525293at2"/>
<dbReference type="EMBL" id="QQNB01000001">
    <property type="protein sequence ID" value="RDE07303.1"/>
    <property type="molecule type" value="Genomic_DNA"/>
</dbReference>
<dbReference type="PANTHER" id="PTHR33908:SF11">
    <property type="entry name" value="MEMBRANE PROTEIN"/>
    <property type="match status" value="1"/>
</dbReference>
<evidence type="ECO:0000256" key="2">
    <source>
        <dbReference type="ARBA" id="ARBA00022475"/>
    </source>
</evidence>
<keyword evidence="6 8" id="KW-1133">Transmembrane helix</keyword>
<feature type="transmembrane region" description="Helical" evidence="8">
    <location>
        <begin position="344"/>
        <end position="363"/>
    </location>
</feature>
<sequence>MTKGAALGPLQLIAIALGAWVIADLSFHFRPTNYFGGSSDEQRYLESALRWITNGPHPGRTHWSLRHPLVLSLVASFRQFDVSMWALQLVPRLYGDLLVSFSTVMMARAAGLRAAGTWLLLALFTPALHQSATNLGPEIVELAFAAISGWLFWEARGGGRGAGLAMAGSGLFIALAIMTRETAACLLPIYAVAWWRGRMGWPLAFAFVAGFLPPLLIDNGWLWLRSGDPLYRLHVDSAHTGIYSAHLTGGVYHGRVFLNPDLASRWTQAGPIKLFWLTDPIMNFFAAPEFALLFFAWALLFFSRHTRPARGSATARLMPWLLAVTIACYLIVTWVLTLRPQPRYYLVALYAASIAVALLLNGPAATRAAQRMRQIALALVLVCGGLTILLSPDRQRDARLILPWLKAHPDARLHIDPANRDRIAFPAILAGVNNRITKAPARIGQVQVRAFTPKTEQPGRWRQVAMLQGPWLFPYINHPRRLVIERRVE</sequence>
<keyword evidence="2" id="KW-1003">Cell membrane</keyword>
<dbReference type="Proteomes" id="UP000253918">
    <property type="component" value="Unassembled WGS sequence"/>
</dbReference>
<evidence type="ECO:0000256" key="6">
    <source>
        <dbReference type="ARBA" id="ARBA00022989"/>
    </source>
</evidence>
<comment type="caution">
    <text evidence="9">The sequence shown here is derived from an EMBL/GenBank/DDBJ whole genome shotgun (WGS) entry which is preliminary data.</text>
</comment>
<dbReference type="RefSeq" id="WP_114686883.1">
    <property type="nucleotide sequence ID" value="NZ_QQNB01000001.1"/>
</dbReference>
<evidence type="ECO:0008006" key="11">
    <source>
        <dbReference type="Google" id="ProtNLM"/>
    </source>
</evidence>
<evidence type="ECO:0000256" key="1">
    <source>
        <dbReference type="ARBA" id="ARBA00004651"/>
    </source>
</evidence>
<feature type="transmembrane region" description="Helical" evidence="8">
    <location>
        <begin position="281"/>
        <end position="302"/>
    </location>
</feature>
<evidence type="ECO:0000256" key="5">
    <source>
        <dbReference type="ARBA" id="ARBA00022692"/>
    </source>
</evidence>
<keyword evidence="10" id="KW-1185">Reference proteome</keyword>
<keyword evidence="7 8" id="KW-0472">Membrane</keyword>
<dbReference type="GO" id="GO:0005886">
    <property type="term" value="C:plasma membrane"/>
    <property type="evidence" value="ECO:0007669"/>
    <property type="project" value="UniProtKB-SubCell"/>
</dbReference>
<evidence type="ECO:0000256" key="4">
    <source>
        <dbReference type="ARBA" id="ARBA00022679"/>
    </source>
</evidence>
<dbReference type="AlphaFoldDB" id="A0A369VYS8"/>
<feature type="transmembrane region" description="Helical" evidence="8">
    <location>
        <begin position="6"/>
        <end position="23"/>
    </location>
</feature>
<gene>
    <name evidence="9" type="ORF">DVW87_06675</name>
</gene>
<keyword evidence="4" id="KW-0808">Transferase</keyword>
<organism evidence="9 10">
    <name type="scientific">Sphingomonas aracearum</name>
    <dbReference type="NCBI Taxonomy" id="2283317"/>
    <lineage>
        <taxon>Bacteria</taxon>
        <taxon>Pseudomonadati</taxon>
        <taxon>Pseudomonadota</taxon>
        <taxon>Alphaproteobacteria</taxon>
        <taxon>Sphingomonadales</taxon>
        <taxon>Sphingomonadaceae</taxon>
        <taxon>Sphingomonas</taxon>
    </lineage>
</organism>
<dbReference type="GO" id="GO:0009103">
    <property type="term" value="P:lipopolysaccharide biosynthetic process"/>
    <property type="evidence" value="ECO:0007669"/>
    <property type="project" value="UniProtKB-ARBA"/>
</dbReference>
<feature type="transmembrane region" description="Helical" evidence="8">
    <location>
        <begin position="314"/>
        <end position="338"/>
    </location>
</feature>
<evidence type="ECO:0000313" key="9">
    <source>
        <dbReference type="EMBL" id="RDE07303.1"/>
    </source>
</evidence>
<protein>
    <recommendedName>
        <fullName evidence="11">Glycosyltransferase RgtA/B/C/D-like domain-containing protein</fullName>
    </recommendedName>
</protein>
<feature type="transmembrane region" description="Helical" evidence="8">
    <location>
        <begin position="375"/>
        <end position="392"/>
    </location>
</feature>
<feature type="transmembrane region" description="Helical" evidence="8">
    <location>
        <begin position="110"/>
        <end position="128"/>
    </location>
</feature>
<dbReference type="InterPro" id="IPR050297">
    <property type="entry name" value="LipidA_mod_glycosyltrf_83"/>
</dbReference>
<evidence type="ECO:0000256" key="8">
    <source>
        <dbReference type="SAM" id="Phobius"/>
    </source>
</evidence>
<dbReference type="GO" id="GO:0016763">
    <property type="term" value="F:pentosyltransferase activity"/>
    <property type="evidence" value="ECO:0007669"/>
    <property type="project" value="TreeGrafter"/>
</dbReference>
<reference evidence="9 10" key="1">
    <citation type="submission" date="2018-07" db="EMBL/GenBank/DDBJ databases">
        <title>a novel species of Sphingomonas isolated from the rhizosphere soil of Araceae plant.</title>
        <authorList>
            <person name="Zhiyong W."/>
            <person name="Qinglan Z."/>
            <person name="Zhiwei F."/>
            <person name="Ding X."/>
            <person name="Gejiao W."/>
            <person name="Shixue Z."/>
        </authorList>
    </citation>
    <scope>NUCLEOTIDE SEQUENCE [LARGE SCALE GENOMIC DNA]</scope>
    <source>
        <strain evidence="9 10">WZY 27</strain>
    </source>
</reference>
<dbReference type="PANTHER" id="PTHR33908">
    <property type="entry name" value="MANNOSYLTRANSFERASE YKCB-RELATED"/>
    <property type="match status" value="1"/>
</dbReference>
<proteinExistence type="predicted"/>
<evidence type="ECO:0000256" key="3">
    <source>
        <dbReference type="ARBA" id="ARBA00022676"/>
    </source>
</evidence>
<keyword evidence="5 8" id="KW-0812">Transmembrane</keyword>
<name>A0A369VYS8_9SPHN</name>
<evidence type="ECO:0000313" key="10">
    <source>
        <dbReference type="Proteomes" id="UP000253918"/>
    </source>
</evidence>
<feature type="transmembrane region" description="Helical" evidence="8">
    <location>
        <begin position="199"/>
        <end position="217"/>
    </location>
</feature>
<evidence type="ECO:0000256" key="7">
    <source>
        <dbReference type="ARBA" id="ARBA00023136"/>
    </source>
</evidence>
<comment type="subcellular location">
    <subcellularLocation>
        <location evidence="1">Cell membrane</location>
        <topology evidence="1">Multi-pass membrane protein</topology>
    </subcellularLocation>
</comment>
<keyword evidence="3" id="KW-0328">Glycosyltransferase</keyword>